<dbReference type="InterPro" id="IPR000276">
    <property type="entry name" value="GPCR_Rhodpsn"/>
</dbReference>
<keyword evidence="7 9" id="KW-0675">Receptor</keyword>
<evidence type="ECO:0000256" key="5">
    <source>
        <dbReference type="ARBA" id="ARBA00023040"/>
    </source>
</evidence>
<evidence type="ECO:0000256" key="8">
    <source>
        <dbReference type="ARBA" id="ARBA00023224"/>
    </source>
</evidence>
<dbReference type="InterPro" id="IPR017452">
    <property type="entry name" value="GPCR_Rhodpsn_7TM"/>
</dbReference>
<feature type="domain" description="G-protein coupled receptors family 1 profile" evidence="11">
    <location>
        <begin position="73"/>
        <end position="414"/>
    </location>
</feature>
<dbReference type="EMBL" id="VXIV02000181">
    <property type="protein sequence ID" value="KAF6040109.1"/>
    <property type="molecule type" value="Genomic_DNA"/>
</dbReference>
<organism evidence="12 13">
    <name type="scientific">Bugula neritina</name>
    <name type="common">Brown bryozoan</name>
    <name type="synonym">Sertularia neritina</name>
    <dbReference type="NCBI Taxonomy" id="10212"/>
    <lineage>
        <taxon>Eukaryota</taxon>
        <taxon>Metazoa</taxon>
        <taxon>Spiralia</taxon>
        <taxon>Lophotrochozoa</taxon>
        <taxon>Bryozoa</taxon>
        <taxon>Gymnolaemata</taxon>
        <taxon>Cheilostomatida</taxon>
        <taxon>Flustrina</taxon>
        <taxon>Buguloidea</taxon>
        <taxon>Bugulidae</taxon>
        <taxon>Bugula</taxon>
    </lineage>
</organism>
<dbReference type="OrthoDB" id="5969463at2759"/>
<keyword evidence="3 9" id="KW-0812">Transmembrane</keyword>
<keyword evidence="6 10" id="KW-0472">Membrane</keyword>
<accession>A0A7J7KPJ5</accession>
<reference evidence="12" key="1">
    <citation type="submission" date="2020-06" db="EMBL/GenBank/DDBJ databases">
        <title>Draft genome of Bugula neritina, a colonial animal packing powerful symbionts and potential medicines.</title>
        <authorList>
            <person name="Rayko M."/>
        </authorList>
    </citation>
    <scope>NUCLEOTIDE SEQUENCE [LARGE SCALE GENOMIC DNA]</scope>
    <source>
        <strain evidence="12">Kwan_BN1</strain>
    </source>
</reference>
<feature type="transmembrane region" description="Helical" evidence="10">
    <location>
        <begin position="398"/>
        <end position="417"/>
    </location>
</feature>
<evidence type="ECO:0000256" key="2">
    <source>
        <dbReference type="ARBA" id="ARBA00022475"/>
    </source>
</evidence>
<dbReference type="Gene3D" id="1.20.1070.10">
    <property type="entry name" value="Rhodopsin 7-helix transmembrane proteins"/>
    <property type="match status" value="1"/>
</dbReference>
<dbReference type="CDD" id="cd00637">
    <property type="entry name" value="7tm_classA_rhodopsin-like"/>
    <property type="match status" value="1"/>
</dbReference>
<comment type="caution">
    <text evidence="12">The sequence shown here is derived from an EMBL/GenBank/DDBJ whole genome shotgun (WGS) entry which is preliminary data.</text>
</comment>
<dbReference type="SUPFAM" id="SSF81321">
    <property type="entry name" value="Family A G protein-coupled receptor-like"/>
    <property type="match status" value="1"/>
</dbReference>
<keyword evidence="5 9" id="KW-0297">G-protein coupled receptor</keyword>
<evidence type="ECO:0000256" key="4">
    <source>
        <dbReference type="ARBA" id="ARBA00022989"/>
    </source>
</evidence>
<name>A0A7J7KPJ5_BUGNE</name>
<dbReference type="GO" id="GO:0005886">
    <property type="term" value="C:plasma membrane"/>
    <property type="evidence" value="ECO:0007669"/>
    <property type="project" value="UniProtKB-SubCell"/>
</dbReference>
<evidence type="ECO:0000313" key="13">
    <source>
        <dbReference type="Proteomes" id="UP000593567"/>
    </source>
</evidence>
<evidence type="ECO:0000259" key="11">
    <source>
        <dbReference type="PROSITE" id="PS50262"/>
    </source>
</evidence>
<feature type="transmembrane region" description="Helical" evidence="10">
    <location>
        <begin position="358"/>
        <end position="378"/>
    </location>
</feature>
<dbReference type="PROSITE" id="PS00237">
    <property type="entry name" value="G_PROTEIN_RECEP_F1_1"/>
    <property type="match status" value="1"/>
</dbReference>
<dbReference type="Pfam" id="PF00001">
    <property type="entry name" value="7tm_1"/>
    <property type="match status" value="1"/>
</dbReference>
<dbReference type="PROSITE" id="PS50262">
    <property type="entry name" value="G_PROTEIN_RECEP_F1_2"/>
    <property type="match status" value="1"/>
</dbReference>
<dbReference type="AlphaFoldDB" id="A0A7J7KPJ5"/>
<comment type="subcellular location">
    <subcellularLocation>
        <location evidence="1">Cell membrane</location>
        <topology evidence="1">Multi-pass membrane protein</topology>
    </subcellularLocation>
</comment>
<evidence type="ECO:0000256" key="1">
    <source>
        <dbReference type="ARBA" id="ARBA00004651"/>
    </source>
</evidence>
<feature type="transmembrane region" description="Helical" evidence="10">
    <location>
        <begin position="133"/>
        <end position="159"/>
    </location>
</feature>
<feature type="transmembrane region" description="Helical" evidence="10">
    <location>
        <begin position="54"/>
        <end position="80"/>
    </location>
</feature>
<dbReference type="PANTHER" id="PTHR24230:SF158">
    <property type="entry name" value="G-PROTEIN COUPLED RECEPTORS FAMILY 1 PROFILE DOMAIN-CONTAINING PROTEIN"/>
    <property type="match status" value="1"/>
</dbReference>
<evidence type="ECO:0000256" key="9">
    <source>
        <dbReference type="RuleBase" id="RU000688"/>
    </source>
</evidence>
<dbReference type="PANTHER" id="PTHR24230">
    <property type="entry name" value="G-PROTEIN COUPLED RECEPTOR"/>
    <property type="match status" value="1"/>
</dbReference>
<keyword evidence="8 9" id="KW-0807">Transducer</keyword>
<evidence type="ECO:0000256" key="3">
    <source>
        <dbReference type="ARBA" id="ARBA00022692"/>
    </source>
</evidence>
<dbReference type="PRINTS" id="PR00237">
    <property type="entry name" value="GPCRRHODOPSN"/>
</dbReference>
<evidence type="ECO:0000256" key="7">
    <source>
        <dbReference type="ARBA" id="ARBA00023170"/>
    </source>
</evidence>
<keyword evidence="4 10" id="KW-1133">Transmembrane helix</keyword>
<proteinExistence type="inferred from homology"/>
<protein>
    <recommendedName>
        <fullName evidence="11">G-protein coupled receptors family 1 profile domain-containing protein</fullName>
    </recommendedName>
</protein>
<gene>
    <name evidence="12" type="ORF">EB796_001582</name>
</gene>
<dbReference type="GO" id="GO:0007218">
    <property type="term" value="P:neuropeptide signaling pathway"/>
    <property type="evidence" value="ECO:0007669"/>
    <property type="project" value="TreeGrafter"/>
</dbReference>
<comment type="similarity">
    <text evidence="9">Belongs to the G-protein coupled receptor 1 family.</text>
</comment>
<keyword evidence="13" id="KW-1185">Reference proteome</keyword>
<feature type="transmembrane region" description="Helical" evidence="10">
    <location>
        <begin position="171"/>
        <end position="190"/>
    </location>
</feature>
<evidence type="ECO:0000256" key="6">
    <source>
        <dbReference type="ARBA" id="ARBA00023136"/>
    </source>
</evidence>
<sequence>MESNLTNTVNYTSLYSAPRPPVFPCTENVQKLICDFVYKGVQKTVDIKDYKQSVWIWASFGFFTPLCIFGIIGNIITIIMFSKYIKKTTTSVFIVALAFVDLLVCSISMPIQLFVTLNGFHQFDPICRIEKFVTFLACPLSAGILAVIAIDRFLLIFVARTDIVNKFRAKIIIAVVACICLGLAIFYTLAHTTLRHLSKKDLENVCNGEFSCNIKRCDATSSLFEKPHEVAFDLLEVTQYTFIAIVVIFIVLYSLIFVRVYRIHKKMTLWKSTRHVTKSSQKVYEDSNTFTTEYPATNGNATENGKIGANTLEGTSQDNHEREVGAAEEAKLMNTPKEPPKIKKEKIKKRRPPHLQTALTLFLVTLTFIIAYAPMILITMLRVCEDSQMCPDNGYKKFFYYFYFLNHVTNPIIYSFMNPRFKDAVKVFFKKFSCASS</sequence>
<feature type="transmembrane region" description="Helical" evidence="10">
    <location>
        <begin position="240"/>
        <end position="261"/>
    </location>
</feature>
<feature type="transmembrane region" description="Helical" evidence="10">
    <location>
        <begin position="92"/>
        <end position="113"/>
    </location>
</feature>
<evidence type="ECO:0000256" key="10">
    <source>
        <dbReference type="SAM" id="Phobius"/>
    </source>
</evidence>
<dbReference type="Proteomes" id="UP000593567">
    <property type="component" value="Unassembled WGS sequence"/>
</dbReference>
<evidence type="ECO:0000313" key="12">
    <source>
        <dbReference type="EMBL" id="KAF6040109.1"/>
    </source>
</evidence>
<dbReference type="GO" id="GO:0008528">
    <property type="term" value="F:G protein-coupled peptide receptor activity"/>
    <property type="evidence" value="ECO:0007669"/>
    <property type="project" value="TreeGrafter"/>
</dbReference>
<keyword evidence="2" id="KW-1003">Cell membrane</keyword>